<dbReference type="InterPro" id="IPR036305">
    <property type="entry name" value="RGS_sf"/>
</dbReference>
<feature type="compositionally biased region" description="Basic and acidic residues" evidence="1">
    <location>
        <begin position="711"/>
        <end position="720"/>
    </location>
</feature>
<dbReference type="PANTHER" id="PTHR10845">
    <property type="entry name" value="REGULATOR OF G PROTEIN SIGNALING"/>
    <property type="match status" value="1"/>
</dbReference>
<dbReference type="Pfam" id="PF00615">
    <property type="entry name" value="RGS"/>
    <property type="match status" value="1"/>
</dbReference>
<dbReference type="SMART" id="SM00315">
    <property type="entry name" value="RGS"/>
    <property type="match status" value="1"/>
</dbReference>
<evidence type="ECO:0000256" key="1">
    <source>
        <dbReference type="SAM" id="MobiDB-lite"/>
    </source>
</evidence>
<feature type="region of interest" description="Disordered" evidence="1">
    <location>
        <begin position="682"/>
        <end position="720"/>
    </location>
</feature>
<dbReference type="CDD" id="cd07440">
    <property type="entry name" value="RGS"/>
    <property type="match status" value="1"/>
</dbReference>
<comment type="caution">
    <text evidence="3">The sequence shown here is derived from an EMBL/GenBank/DDBJ whole genome shotgun (WGS) entry which is preliminary data.</text>
</comment>
<dbReference type="InterPro" id="IPR044926">
    <property type="entry name" value="RGS_subdomain_2"/>
</dbReference>
<protein>
    <recommendedName>
        <fullName evidence="2">RGS domain-containing protein</fullName>
    </recommendedName>
</protein>
<dbReference type="SUPFAM" id="SSF48097">
    <property type="entry name" value="Regulator of G-protein signaling, RGS"/>
    <property type="match status" value="1"/>
</dbReference>
<feature type="region of interest" description="Disordered" evidence="1">
    <location>
        <begin position="335"/>
        <end position="356"/>
    </location>
</feature>
<feature type="region of interest" description="Disordered" evidence="1">
    <location>
        <begin position="500"/>
        <end position="600"/>
    </location>
</feature>
<proteinExistence type="predicted"/>
<feature type="compositionally biased region" description="Low complexity" evidence="1">
    <location>
        <begin position="557"/>
        <end position="595"/>
    </location>
</feature>
<reference evidence="3 4" key="1">
    <citation type="submission" date="2017-11" db="EMBL/GenBank/DDBJ databases">
        <title>The genome of Rhizophagus clarus HR1 reveals common genetic basis of auxotrophy among arbuscular mycorrhizal fungi.</title>
        <authorList>
            <person name="Kobayashi Y."/>
        </authorList>
    </citation>
    <scope>NUCLEOTIDE SEQUENCE [LARGE SCALE GENOMIC DNA]</scope>
    <source>
        <strain evidence="3 4">HR1</strain>
    </source>
</reference>
<evidence type="ECO:0000313" key="4">
    <source>
        <dbReference type="Proteomes" id="UP000247702"/>
    </source>
</evidence>
<feature type="compositionally biased region" description="Polar residues" evidence="1">
    <location>
        <begin position="682"/>
        <end position="702"/>
    </location>
</feature>
<gene>
    <name evidence="3" type="ORF">RclHR1_02940009</name>
</gene>
<dbReference type="EMBL" id="BEXD01002157">
    <property type="protein sequence ID" value="GBB97207.1"/>
    <property type="molecule type" value="Genomic_DNA"/>
</dbReference>
<feature type="compositionally biased region" description="Polar residues" evidence="1">
    <location>
        <begin position="509"/>
        <end position="520"/>
    </location>
</feature>
<name>A0A2Z6R4F5_9GLOM</name>
<keyword evidence="4" id="KW-1185">Reference proteome</keyword>
<dbReference type="PROSITE" id="PS50132">
    <property type="entry name" value="RGS"/>
    <property type="match status" value="1"/>
</dbReference>
<dbReference type="InterPro" id="IPR016137">
    <property type="entry name" value="RGS"/>
</dbReference>
<dbReference type="Gene3D" id="1.10.167.10">
    <property type="entry name" value="Regulator of G-protein Signalling 4, domain 2"/>
    <property type="match status" value="1"/>
</dbReference>
<organism evidence="3 4">
    <name type="scientific">Rhizophagus clarus</name>
    <dbReference type="NCBI Taxonomy" id="94130"/>
    <lineage>
        <taxon>Eukaryota</taxon>
        <taxon>Fungi</taxon>
        <taxon>Fungi incertae sedis</taxon>
        <taxon>Mucoromycota</taxon>
        <taxon>Glomeromycotina</taxon>
        <taxon>Glomeromycetes</taxon>
        <taxon>Glomerales</taxon>
        <taxon>Glomeraceae</taxon>
        <taxon>Rhizophagus</taxon>
    </lineage>
</organism>
<dbReference type="AlphaFoldDB" id="A0A2Z6R4F5"/>
<feature type="domain" description="RGS" evidence="2">
    <location>
        <begin position="362"/>
        <end position="481"/>
    </location>
</feature>
<feature type="compositionally biased region" description="Pro residues" evidence="1">
    <location>
        <begin position="547"/>
        <end position="556"/>
    </location>
</feature>
<accession>A0A2Z6R4F5</accession>
<sequence length="720" mass="82067">MIDYDENGKSDVICVCTQSISKQDWQDHQIVCPKRRYACPTYISFICITKSNEYSLSLVDSNCPLSLKEIAKLQVLRSKKGNSLAWLESNKIPFKVIHTLRKECPIFESMQEMMNHIENSCPYWKVKCMDLPHINYIPYWRYTPAHMMIRNSHKDGKCFEISREEFKSHSAETALDPISQKIRAIPMIFPYYCKMCEQYLPSSGTHICIKEVNSINTQIDNSEILCPGCKLIIKVKSKKEFENTCENCCNNRIGIGLLFMIPIEHQEKELVKWKNGIKERRVKWSEKNLNQEIVPELPAFEWQVTEETDFESCLLTTSLSTLIPPEDAMLGVTERTDRRRKSTASVRGHSRSSTNVESGRIRLMQIIDDENSRKNFRNYLVSRYCEENLDFYMDVLKFHSHFKNEILKNNEIIKAANYIWNEYLDPQTSSKPLNVPQELLNQCKQKISKNSFTVDLFDKLQQHCFDLMLQDSLPKFTRNSMAITSLSSSSENYLNSTSSFSYLRPPNRQPSLRKSISSGSLRAKMNSAISSLKTTSESTPHFNSPNISPPPSPSPNPSSQSSASSPTSTSTFSSTSSTSTTSSIPTTPTSTTSTTLNNQQRISMASAMSISNITKKMLLGRRNSISSNHFSVSTLSSVFYLSSLEKFRCMPGSYPCSSVTNNNDNKKDEDDFSSTWQKLRRNISTPNFQSRPRSRSSTLFSVNNNNQGNNCDKKLPPLPS</sequence>
<dbReference type="SUPFAM" id="SSF49599">
    <property type="entry name" value="TRAF domain-like"/>
    <property type="match status" value="1"/>
</dbReference>
<feature type="compositionally biased region" description="Polar residues" evidence="1">
    <location>
        <begin position="527"/>
        <end position="543"/>
    </location>
</feature>
<dbReference type="PANTHER" id="PTHR10845:SF192">
    <property type="entry name" value="DOUBLE HIT, ISOFORM B"/>
    <property type="match status" value="1"/>
</dbReference>
<dbReference type="Proteomes" id="UP000247702">
    <property type="component" value="Unassembled WGS sequence"/>
</dbReference>
<evidence type="ECO:0000259" key="2">
    <source>
        <dbReference type="PROSITE" id="PS50132"/>
    </source>
</evidence>
<dbReference type="STRING" id="94130.A0A2Z6R4F5"/>
<evidence type="ECO:0000313" key="3">
    <source>
        <dbReference type="EMBL" id="GBB97207.1"/>
    </source>
</evidence>